<dbReference type="InterPro" id="IPR002818">
    <property type="entry name" value="DJ-1/PfpI"/>
</dbReference>
<accession>A0A8H4LG48</accession>
<dbReference type="AlphaFoldDB" id="A0A8H4LG48"/>
<keyword evidence="3" id="KW-1185">Reference proteome</keyword>
<evidence type="ECO:0000313" key="2">
    <source>
        <dbReference type="EMBL" id="KAF4467483.1"/>
    </source>
</evidence>
<comment type="caution">
    <text evidence="2">The sequence shown here is derived from an EMBL/GenBank/DDBJ whole genome shotgun (WGS) entry which is preliminary data.</text>
</comment>
<proteinExistence type="predicted"/>
<dbReference type="InterPro" id="IPR052158">
    <property type="entry name" value="INH-QAR"/>
</dbReference>
<reference evidence="2 3" key="1">
    <citation type="submission" date="2020-01" db="EMBL/GenBank/DDBJ databases">
        <title>Identification and distribution of gene clusters putatively required for synthesis of sphingolipid metabolism inhibitors in phylogenetically diverse species of the filamentous fungus Fusarium.</title>
        <authorList>
            <person name="Kim H.-S."/>
            <person name="Busman M."/>
            <person name="Brown D.W."/>
            <person name="Divon H."/>
            <person name="Uhlig S."/>
            <person name="Proctor R.H."/>
        </authorList>
    </citation>
    <scope>NUCLEOTIDE SEQUENCE [LARGE SCALE GENOMIC DNA]</scope>
    <source>
        <strain evidence="2 3">NRRL 20459</strain>
    </source>
</reference>
<dbReference type="OrthoDB" id="543156at2759"/>
<protein>
    <submittedName>
        <fullName evidence="2">DJ-1 family</fullName>
    </submittedName>
</protein>
<organism evidence="2 3">
    <name type="scientific">Fusarium albosuccineum</name>
    <dbReference type="NCBI Taxonomy" id="1237068"/>
    <lineage>
        <taxon>Eukaryota</taxon>
        <taxon>Fungi</taxon>
        <taxon>Dikarya</taxon>
        <taxon>Ascomycota</taxon>
        <taxon>Pezizomycotina</taxon>
        <taxon>Sordariomycetes</taxon>
        <taxon>Hypocreomycetidae</taxon>
        <taxon>Hypocreales</taxon>
        <taxon>Nectriaceae</taxon>
        <taxon>Fusarium</taxon>
        <taxon>Fusarium decemcellulare species complex</taxon>
    </lineage>
</organism>
<dbReference type="InterPro" id="IPR029062">
    <property type="entry name" value="Class_I_gatase-like"/>
</dbReference>
<name>A0A8H4LG48_9HYPO</name>
<dbReference type="Gene3D" id="3.40.50.880">
    <property type="match status" value="1"/>
</dbReference>
<dbReference type="PANTHER" id="PTHR43130:SF7">
    <property type="entry name" value="DJ-1_PFPI DOMAIN-CONTAINING PROTEIN"/>
    <property type="match status" value="1"/>
</dbReference>
<evidence type="ECO:0000259" key="1">
    <source>
        <dbReference type="Pfam" id="PF01965"/>
    </source>
</evidence>
<dbReference type="EMBL" id="JAADYS010000739">
    <property type="protein sequence ID" value="KAF4467483.1"/>
    <property type="molecule type" value="Genomic_DNA"/>
</dbReference>
<feature type="domain" description="DJ-1/PfpI" evidence="1">
    <location>
        <begin position="57"/>
        <end position="178"/>
    </location>
</feature>
<dbReference type="Pfam" id="PF01965">
    <property type="entry name" value="DJ-1_PfpI"/>
    <property type="match status" value="1"/>
</dbReference>
<sequence length="244" mass="26465">MAIPESFKVGVATYKNLELADAACVDMVAALGRDFLDRLSRFTGLDKSWVEMAPAVTIDWIHSTTEVIPTSAGLLLKPTVTYATAPGNYDLLLVPGLSFEGHPEGSAEFLKEAVKQSKVVMTTCGRSMWLADLGLLDGKDATTNSQTLPRMREAAKDVNWQDRNWVVDGKFWTSGAAGFGELLPFCSVLIVMSVQMSNSVSNTGYGMMAEFCRKTFPSDISDLQLQGLGFGSFGSQETNRGIEP</sequence>
<evidence type="ECO:0000313" key="3">
    <source>
        <dbReference type="Proteomes" id="UP000554235"/>
    </source>
</evidence>
<dbReference type="SUPFAM" id="SSF52317">
    <property type="entry name" value="Class I glutamine amidotransferase-like"/>
    <property type="match status" value="1"/>
</dbReference>
<gene>
    <name evidence="2" type="ORF">FALBO_5620</name>
</gene>
<dbReference type="Proteomes" id="UP000554235">
    <property type="component" value="Unassembled WGS sequence"/>
</dbReference>
<dbReference type="PANTHER" id="PTHR43130">
    <property type="entry name" value="ARAC-FAMILY TRANSCRIPTIONAL REGULATOR"/>
    <property type="match status" value="1"/>
</dbReference>